<dbReference type="InterPro" id="IPR035892">
    <property type="entry name" value="C2_domain_sf"/>
</dbReference>
<feature type="region of interest" description="Disordered" evidence="3">
    <location>
        <begin position="76"/>
        <end position="104"/>
    </location>
</feature>
<accession>A0A914WCE2</accession>
<feature type="domain" description="C2" evidence="4">
    <location>
        <begin position="1332"/>
        <end position="1457"/>
    </location>
</feature>
<feature type="domain" description="PDZ" evidence="5">
    <location>
        <begin position="1139"/>
        <end position="1231"/>
    </location>
</feature>
<keyword evidence="6" id="KW-1185">Reference proteome</keyword>
<comment type="subcellular location">
    <subcellularLocation>
        <location evidence="2">Synapse</location>
    </subcellularLocation>
</comment>
<dbReference type="SUPFAM" id="SSF50156">
    <property type="entry name" value="PDZ domain-like"/>
    <property type="match status" value="1"/>
</dbReference>
<name>A0A914WCE2_9BILA</name>
<dbReference type="Proteomes" id="UP000887566">
    <property type="component" value="Unplaced"/>
</dbReference>
<dbReference type="PANTHER" id="PTHR12157">
    <property type="entry name" value="REGULATING SYNAPTIC MEMBRANE EXOCYTOSIS PROTEIN"/>
    <property type="match status" value="1"/>
</dbReference>
<keyword evidence="1" id="KW-0770">Synapse</keyword>
<dbReference type="Pfam" id="PF00595">
    <property type="entry name" value="PDZ"/>
    <property type="match status" value="1"/>
</dbReference>
<dbReference type="WBParaSite" id="PSAMB.scaffold352size55051.g5141.t1">
    <property type="protein sequence ID" value="PSAMB.scaffold352size55051.g5141.t1"/>
    <property type="gene ID" value="PSAMB.scaffold352size55051.g5141"/>
</dbReference>
<evidence type="ECO:0000259" key="4">
    <source>
        <dbReference type="PROSITE" id="PS50004"/>
    </source>
</evidence>
<protein>
    <submittedName>
        <fullName evidence="7">Protein piccolo</fullName>
    </submittedName>
</protein>
<feature type="region of interest" description="Disordered" evidence="3">
    <location>
        <begin position="191"/>
        <end position="210"/>
    </location>
</feature>
<dbReference type="PROSITE" id="PS50106">
    <property type="entry name" value="PDZ"/>
    <property type="match status" value="1"/>
</dbReference>
<sequence length="1496" mass="163736">MGRRKLPTLPTHQQHQQQQQQPLLSNAYSDEQLYRDRGVDLRLRVAGVPSPLVGGRVTYGDVPVVPGATFAVSSSDALRRQPSAPSVRLRQQISHPGVKGRPSTAKIPATLARVLLKQELKEALNRRRGLLEACEIEANQRQYVVHRMLISGLLPDRHYQYDDVPNVVKCTLPRELIEGARVVPPHTATVGTQKSIKRLPQPRSSYQPSTTTVGYATAGVQTLPSAPLSAASSATAAAAAMSLSSTRKELPIDPSLRAYHQSLVNIQQNYERNVGGSSMSVGGAVGSAKTSSASITTRSMIRPKAMRNATTQTLVGDQTRFDGIAYDSGYARQRSPNMINVSTSGDLLPALVDDYATEKQRRRAAKSVRTAGATKYGTTFCFSDDDDPIAREERKGQLREEIARRREKLASLSDLRDLATLYPRPAALKEPLTVPASDYSSHVPHYGSLPRVDYPSADDSLRAPRDFTSTSIGTSAGSAASSSLWRDPFTGDRQYASLPRNIERWKTYGVTPTLAEQYGLSGASGYDRQQQQQQQQSAMSRSVGAELFGGGYSSDRGDYSSVSYDPSSSSRRDAFAQQSALTRSLPYLHELDRYYVPTSSSQPPQQQQLPIGSGDYDPRYSRPYADYGTQTQQPLPNSRVAAPLSTRDFGGSSGAFAAASGYAAQPAPTSARSDSGLLSHYAHFLNDQFRQQPSASNDYCSPPIWGGDQRSWRPISAQADAAMAFELAQQQQRFDQQQRSAGGLSQVYSRSETNYGSRPPQYGDYGNVRRALMLDSRQYDGYALPGGATAASIEAAGGYRSTAAPYDYAYSSAAATPGVSARQYGASTTLLPNNSMGTAAAGLYDPYGTSTRPFVPSSVSLTYDSDANPYYNMASASHAPTVSTAYNPYYNTAPASLAPAVSTGYNPYYSTTPASLAPTASTAYNPYYNTAASARRLGSEQYYNTLASIGLPTSQYNPTTGRLGATPMYNTTGSLPGGFSYGMGGNNPYYNTTGSAGNSPYYNTAPRQSRYAEPLYNSSSQSYATPPYHHSAAYIGAVNGPLGHRQSASLGQLYPQRHAGGNPYKQYQYNGPTDIDELYAGPNRRQRRATPRPDEAATRRRHQYNDNNGNQQGERRTRSGRARNHRIHRSRRYEPGVKRILLTRDPKDRTMRSLGMKVIGGKLLPETDGELGAYVAAVYKGGALETLGEVREGDQILEWNGIPLTGKTYEEVQRIVSSSFGEIEVIIRSHANLNRVYEMRQSSSVDKGYESATDNINNGHQSAYRLHDYQTGAFDAYSVLVGPPPVPAHQCLDGKASPCFSSTPRAASPVETATLSRQLAGRRQNRDPYLMSYGYLRIAVMFDGPSSTLLVSILSARELPARTGENRSGYPNPFVKIYLLPGRKVQNKRRTKFIPSTLDPDWNQTVAYKDLEWEELRGRYLEFTVWDYDKFSENNFLGQAIISLADPIVLSGQANWFPLQSRDQNLVTSGVPLVPMSDADRYHYNPISIDVSYPAI</sequence>
<dbReference type="InterPro" id="IPR001478">
    <property type="entry name" value="PDZ"/>
</dbReference>
<dbReference type="GO" id="GO:0042391">
    <property type="term" value="P:regulation of membrane potential"/>
    <property type="evidence" value="ECO:0007669"/>
    <property type="project" value="TreeGrafter"/>
</dbReference>
<feature type="compositionally biased region" description="Polar residues" evidence="3">
    <location>
        <begin position="746"/>
        <end position="756"/>
    </location>
</feature>
<reference evidence="7" key="1">
    <citation type="submission" date="2022-11" db="UniProtKB">
        <authorList>
            <consortium name="WormBaseParasite"/>
        </authorList>
    </citation>
    <scope>IDENTIFICATION</scope>
</reference>
<proteinExistence type="predicted"/>
<feature type="region of interest" description="Disordered" evidence="3">
    <location>
        <begin position="523"/>
        <end position="576"/>
    </location>
</feature>
<evidence type="ECO:0000313" key="6">
    <source>
        <dbReference type="Proteomes" id="UP000887566"/>
    </source>
</evidence>
<dbReference type="InterPro" id="IPR039032">
    <property type="entry name" value="Rim-like"/>
</dbReference>
<dbReference type="PROSITE" id="PS50004">
    <property type="entry name" value="C2"/>
    <property type="match status" value="1"/>
</dbReference>
<feature type="compositionally biased region" description="Low complexity" evidence="3">
    <location>
        <begin position="730"/>
        <end position="739"/>
    </location>
</feature>
<dbReference type="GO" id="GO:0048791">
    <property type="term" value="P:calcium ion-regulated exocytosis of neurotransmitter"/>
    <property type="evidence" value="ECO:0007669"/>
    <property type="project" value="TreeGrafter"/>
</dbReference>
<dbReference type="CDD" id="cd06714">
    <property type="entry name" value="PDZ_RIM-like"/>
    <property type="match status" value="1"/>
</dbReference>
<dbReference type="Gene3D" id="2.60.40.150">
    <property type="entry name" value="C2 domain"/>
    <property type="match status" value="1"/>
</dbReference>
<dbReference type="Pfam" id="PF00168">
    <property type="entry name" value="C2"/>
    <property type="match status" value="1"/>
</dbReference>
<evidence type="ECO:0000256" key="1">
    <source>
        <dbReference type="ARBA" id="ARBA00023018"/>
    </source>
</evidence>
<feature type="compositionally biased region" description="Basic residues" evidence="3">
    <location>
        <begin position="1118"/>
        <end position="1131"/>
    </location>
</feature>
<dbReference type="GO" id="GO:0042734">
    <property type="term" value="C:presynaptic membrane"/>
    <property type="evidence" value="ECO:0007669"/>
    <property type="project" value="TreeGrafter"/>
</dbReference>
<dbReference type="SUPFAM" id="SSF49562">
    <property type="entry name" value="C2 domain (Calcium/lipid-binding domain, CaLB)"/>
    <property type="match status" value="1"/>
</dbReference>
<feature type="region of interest" description="Disordered" evidence="3">
    <location>
        <begin position="596"/>
        <end position="646"/>
    </location>
</feature>
<dbReference type="GO" id="GO:0031267">
    <property type="term" value="F:small GTPase binding"/>
    <property type="evidence" value="ECO:0007669"/>
    <property type="project" value="InterPro"/>
</dbReference>
<evidence type="ECO:0000256" key="2">
    <source>
        <dbReference type="ARBA" id="ARBA00034103"/>
    </source>
</evidence>
<evidence type="ECO:0000259" key="5">
    <source>
        <dbReference type="PROSITE" id="PS50106"/>
    </source>
</evidence>
<dbReference type="GO" id="GO:0048167">
    <property type="term" value="P:regulation of synaptic plasticity"/>
    <property type="evidence" value="ECO:0007669"/>
    <property type="project" value="TreeGrafter"/>
</dbReference>
<feature type="region of interest" description="Disordered" evidence="3">
    <location>
        <begin position="1"/>
        <end position="26"/>
    </location>
</feature>
<dbReference type="GO" id="GO:0050806">
    <property type="term" value="P:positive regulation of synaptic transmission"/>
    <property type="evidence" value="ECO:0007669"/>
    <property type="project" value="TreeGrafter"/>
</dbReference>
<organism evidence="6 7">
    <name type="scientific">Plectus sambesii</name>
    <dbReference type="NCBI Taxonomy" id="2011161"/>
    <lineage>
        <taxon>Eukaryota</taxon>
        <taxon>Metazoa</taxon>
        <taxon>Ecdysozoa</taxon>
        <taxon>Nematoda</taxon>
        <taxon>Chromadorea</taxon>
        <taxon>Plectida</taxon>
        <taxon>Plectina</taxon>
        <taxon>Plectoidea</taxon>
        <taxon>Plectidae</taxon>
        <taxon>Plectus</taxon>
    </lineage>
</organism>
<feature type="region of interest" description="Disordered" evidence="3">
    <location>
        <begin position="1054"/>
        <end position="1134"/>
    </location>
</feature>
<dbReference type="SMART" id="SM00228">
    <property type="entry name" value="PDZ"/>
    <property type="match status" value="1"/>
</dbReference>
<dbReference type="InterPro" id="IPR000008">
    <property type="entry name" value="C2_dom"/>
</dbReference>
<feature type="compositionally biased region" description="Low complexity" evidence="3">
    <location>
        <begin position="7"/>
        <end position="24"/>
    </location>
</feature>
<evidence type="ECO:0000313" key="7">
    <source>
        <dbReference type="WBParaSite" id="PSAMB.scaffold352size55051.g5141.t1"/>
    </source>
</evidence>
<evidence type="ECO:0000256" key="3">
    <source>
        <dbReference type="SAM" id="MobiDB-lite"/>
    </source>
</evidence>
<dbReference type="PANTHER" id="PTHR12157:SF24">
    <property type="entry name" value="FIFE, ISOFORM D"/>
    <property type="match status" value="1"/>
</dbReference>
<feature type="region of interest" description="Disordered" evidence="3">
    <location>
        <begin position="730"/>
        <end position="763"/>
    </location>
</feature>
<dbReference type="GO" id="GO:0044325">
    <property type="term" value="F:transmembrane transporter binding"/>
    <property type="evidence" value="ECO:0007669"/>
    <property type="project" value="TreeGrafter"/>
</dbReference>
<dbReference type="InterPro" id="IPR036034">
    <property type="entry name" value="PDZ_sf"/>
</dbReference>
<dbReference type="Gene3D" id="2.30.42.10">
    <property type="match status" value="1"/>
</dbReference>
<dbReference type="GO" id="GO:0048788">
    <property type="term" value="C:cytoskeleton of presynaptic active zone"/>
    <property type="evidence" value="ECO:0007669"/>
    <property type="project" value="TreeGrafter"/>
</dbReference>
<feature type="compositionally biased region" description="Low complexity" evidence="3">
    <location>
        <begin position="597"/>
        <end position="608"/>
    </location>
</feature>
<feature type="compositionally biased region" description="Low complexity" evidence="3">
    <location>
        <begin position="559"/>
        <end position="569"/>
    </location>
</feature>
<dbReference type="SMART" id="SM00239">
    <property type="entry name" value="C2"/>
    <property type="match status" value="1"/>
</dbReference>